<evidence type="ECO:0000256" key="2">
    <source>
        <dbReference type="ARBA" id="ARBA00022448"/>
    </source>
</evidence>
<evidence type="ECO:0000256" key="9">
    <source>
        <dbReference type="ARBA" id="ARBA00023303"/>
    </source>
</evidence>
<dbReference type="GO" id="GO:0005254">
    <property type="term" value="F:chloride channel activity"/>
    <property type="evidence" value="ECO:0007669"/>
    <property type="project" value="UniProtKB-KW"/>
</dbReference>
<comment type="subcellular location">
    <subcellularLocation>
        <location evidence="1">Membrane</location>
        <topology evidence="1">Multi-pass membrane protein</topology>
    </subcellularLocation>
</comment>
<gene>
    <name evidence="11" type="ORF">AcetOrient_orf04032</name>
</gene>
<dbReference type="KEGG" id="aot:AcetOri_orf04032"/>
<keyword evidence="8" id="KW-0868">Chloride</keyword>
<keyword evidence="7" id="KW-0869">Chloride channel</keyword>
<dbReference type="PRINTS" id="PR00762">
    <property type="entry name" value="CLCHANNEL"/>
</dbReference>
<dbReference type="PANTHER" id="PTHR43427">
    <property type="entry name" value="CHLORIDE CHANNEL PROTEIN CLC-E"/>
    <property type="match status" value="1"/>
</dbReference>
<accession>A0A2Z5ZLS8</accession>
<proteinExistence type="predicted"/>
<evidence type="ECO:0000256" key="1">
    <source>
        <dbReference type="ARBA" id="ARBA00004141"/>
    </source>
</evidence>
<protein>
    <submittedName>
        <fullName evidence="11">Chloride channel protein</fullName>
    </submittedName>
</protein>
<keyword evidence="9" id="KW-0407">Ion channel</keyword>
<evidence type="ECO:0000256" key="8">
    <source>
        <dbReference type="ARBA" id="ARBA00023214"/>
    </source>
</evidence>
<evidence type="ECO:0000256" key="10">
    <source>
        <dbReference type="SAM" id="Phobius"/>
    </source>
</evidence>
<evidence type="ECO:0000256" key="4">
    <source>
        <dbReference type="ARBA" id="ARBA00022989"/>
    </source>
</evidence>
<dbReference type="InterPro" id="IPR001807">
    <property type="entry name" value="ClC"/>
</dbReference>
<keyword evidence="3 10" id="KW-0812">Transmembrane</keyword>
<dbReference type="Proteomes" id="UP000270034">
    <property type="component" value="Chromosome"/>
</dbReference>
<dbReference type="Pfam" id="PF00654">
    <property type="entry name" value="Voltage_CLC"/>
    <property type="match status" value="1"/>
</dbReference>
<evidence type="ECO:0000256" key="7">
    <source>
        <dbReference type="ARBA" id="ARBA00023173"/>
    </source>
</evidence>
<dbReference type="AlphaFoldDB" id="A0A2Z5ZLS8"/>
<dbReference type="SUPFAM" id="SSF81340">
    <property type="entry name" value="Clc chloride channel"/>
    <property type="match status" value="1"/>
</dbReference>
<feature type="transmembrane region" description="Helical" evidence="10">
    <location>
        <begin position="30"/>
        <end position="50"/>
    </location>
</feature>
<evidence type="ECO:0000313" key="12">
    <source>
        <dbReference type="Proteomes" id="UP000270034"/>
    </source>
</evidence>
<dbReference type="GO" id="GO:0034707">
    <property type="term" value="C:chloride channel complex"/>
    <property type="evidence" value="ECO:0007669"/>
    <property type="project" value="UniProtKB-KW"/>
</dbReference>
<sequence>MPASVRAASVQLRHIREQAKAGTVNWRRKLIYWSGAIMVGLVAVAFAALADKAATLRNHILALSPWLMLGVLPGGLALSTWLTRTWFRGAQGSGIPQAIACMHLNDFRVVDKVLSLKIAIAKIFLTSFGLLCGASIGREGPTVQVGAAIMHTVGRFMGIHDPVRQHALIKAGGAAGVAAAFNTPWPVLCLALKSLPTLTNNAPAAPC</sequence>
<name>A0A2Z5ZLS8_9PROT</name>
<keyword evidence="5" id="KW-0406">Ion transport</keyword>
<evidence type="ECO:0000256" key="5">
    <source>
        <dbReference type="ARBA" id="ARBA00023065"/>
    </source>
</evidence>
<dbReference type="Gene3D" id="1.10.3080.10">
    <property type="entry name" value="Clc chloride channel"/>
    <property type="match status" value="1"/>
</dbReference>
<dbReference type="EMBL" id="AP018515">
    <property type="protein sequence ID" value="BBC80997.1"/>
    <property type="molecule type" value="Genomic_DNA"/>
</dbReference>
<dbReference type="InterPro" id="IPR014743">
    <property type="entry name" value="Cl-channel_core"/>
</dbReference>
<evidence type="ECO:0000256" key="3">
    <source>
        <dbReference type="ARBA" id="ARBA00022692"/>
    </source>
</evidence>
<evidence type="ECO:0000313" key="11">
    <source>
        <dbReference type="EMBL" id="BBC80997.1"/>
    </source>
</evidence>
<feature type="transmembrane region" description="Helical" evidence="10">
    <location>
        <begin position="62"/>
        <end position="82"/>
    </location>
</feature>
<dbReference type="InterPro" id="IPR050368">
    <property type="entry name" value="ClC-type_chloride_channel"/>
</dbReference>
<dbReference type="PANTHER" id="PTHR43427:SF6">
    <property type="entry name" value="CHLORIDE CHANNEL PROTEIN CLC-E"/>
    <property type="match status" value="1"/>
</dbReference>
<keyword evidence="2" id="KW-0813">Transport</keyword>
<reference evidence="11 12" key="1">
    <citation type="submission" date="2018-02" db="EMBL/GenBank/DDBJ databases">
        <title>Acetobacter orientalis genome.</title>
        <authorList>
            <person name="Nakashima N."/>
            <person name="Tamura T."/>
        </authorList>
    </citation>
    <scope>NUCLEOTIDE SEQUENCE [LARGE SCALE GENOMIC DNA]</scope>
    <source>
        <strain evidence="11 12">FAN1</strain>
    </source>
</reference>
<keyword evidence="6 10" id="KW-0472">Membrane</keyword>
<evidence type="ECO:0000256" key="6">
    <source>
        <dbReference type="ARBA" id="ARBA00023136"/>
    </source>
</evidence>
<organism evidence="11 12">
    <name type="scientific">Acetobacter orientalis</name>
    <dbReference type="NCBI Taxonomy" id="146474"/>
    <lineage>
        <taxon>Bacteria</taxon>
        <taxon>Pseudomonadati</taxon>
        <taxon>Pseudomonadota</taxon>
        <taxon>Alphaproteobacteria</taxon>
        <taxon>Acetobacterales</taxon>
        <taxon>Acetobacteraceae</taxon>
        <taxon>Acetobacter</taxon>
    </lineage>
</organism>
<keyword evidence="4 10" id="KW-1133">Transmembrane helix</keyword>